<evidence type="ECO:0000313" key="2">
    <source>
        <dbReference type="Proteomes" id="UP000059419"/>
    </source>
</evidence>
<evidence type="ECO:0000313" key="1">
    <source>
        <dbReference type="EMBL" id="CUU25935.1"/>
    </source>
</evidence>
<name>A0A0U5L7P6_9GAMM</name>
<gene>
    <name evidence="1" type="ORF">EM595_p0237</name>
</gene>
<dbReference type="AlphaFoldDB" id="A0A0U5L7P6"/>
<geneLocation type="plasmid" evidence="2">
    <name>pEM01</name>
</geneLocation>
<keyword evidence="2" id="KW-1185">Reference proteome</keyword>
<dbReference type="Proteomes" id="UP000059419">
    <property type="component" value="Plasmid pEM01"/>
</dbReference>
<dbReference type="PATRIC" id="fig|1619313.3.peg.3842"/>
<sequence>MKFKGPLYLNDIATSSLCNRGSKSMSIKFC</sequence>
<dbReference type="KEGG" id="ege:EM595_p0237"/>
<proteinExistence type="predicted"/>
<dbReference type="EMBL" id="LN907828">
    <property type="protein sequence ID" value="CUU25935.1"/>
    <property type="molecule type" value="Genomic_DNA"/>
</dbReference>
<organism evidence="1 2">
    <name type="scientific">Duffyella gerundensis</name>
    <dbReference type="NCBI Taxonomy" id="1619313"/>
    <lineage>
        <taxon>Bacteria</taxon>
        <taxon>Pseudomonadati</taxon>
        <taxon>Pseudomonadota</taxon>
        <taxon>Gammaproteobacteria</taxon>
        <taxon>Enterobacterales</taxon>
        <taxon>Erwiniaceae</taxon>
        <taxon>Duffyella</taxon>
    </lineage>
</organism>
<accession>A0A0U5L7P6</accession>
<reference evidence="2" key="1">
    <citation type="submission" date="2015-11" db="EMBL/GenBank/DDBJ databases">
        <authorList>
            <person name="Blom J."/>
        </authorList>
    </citation>
    <scope>NUCLEOTIDE SEQUENCE [LARGE SCALE GENOMIC DNA]</scope>
    <source>
        <plasmid evidence="2">pEM01</plasmid>
    </source>
</reference>
<protein>
    <submittedName>
        <fullName evidence="1">Uncharacterized protein</fullName>
    </submittedName>
</protein>